<keyword evidence="3" id="KW-1185">Reference proteome</keyword>
<comment type="caution">
    <text evidence="2">The sequence shown here is derived from an EMBL/GenBank/DDBJ whole genome shotgun (WGS) entry which is preliminary data.</text>
</comment>
<evidence type="ECO:0000313" key="3">
    <source>
        <dbReference type="Proteomes" id="UP000242188"/>
    </source>
</evidence>
<evidence type="ECO:0000256" key="1">
    <source>
        <dbReference type="SAM" id="MobiDB-lite"/>
    </source>
</evidence>
<sequence>MEWWAWWRFKVLSQYYSKPATPTTPDPPTTTTTTTPTSTTITTTTTTQADVTSYEPATDVDINTKSRTQTTSPTKTLVTSTKTSAFPYSGEEEGSISLPDISLQRNNIDMRILREKHPTFQHKKGLPQVAPSFAQIEFPERLVTSYGIPPPFFGKPRVSEYLSLS</sequence>
<dbReference type="Proteomes" id="UP000242188">
    <property type="component" value="Unassembled WGS sequence"/>
</dbReference>
<gene>
    <name evidence="2" type="ORF">KP79_PYT06691</name>
</gene>
<feature type="compositionally biased region" description="Low complexity" evidence="1">
    <location>
        <begin position="29"/>
        <end position="47"/>
    </location>
</feature>
<accession>A0A210QTF1</accession>
<feature type="region of interest" description="Disordered" evidence="1">
    <location>
        <begin position="18"/>
        <end position="58"/>
    </location>
</feature>
<dbReference type="AlphaFoldDB" id="A0A210QTF1"/>
<organism evidence="2 3">
    <name type="scientific">Mizuhopecten yessoensis</name>
    <name type="common">Japanese scallop</name>
    <name type="synonym">Patinopecten yessoensis</name>
    <dbReference type="NCBI Taxonomy" id="6573"/>
    <lineage>
        <taxon>Eukaryota</taxon>
        <taxon>Metazoa</taxon>
        <taxon>Spiralia</taxon>
        <taxon>Lophotrochozoa</taxon>
        <taxon>Mollusca</taxon>
        <taxon>Bivalvia</taxon>
        <taxon>Autobranchia</taxon>
        <taxon>Pteriomorphia</taxon>
        <taxon>Pectinida</taxon>
        <taxon>Pectinoidea</taxon>
        <taxon>Pectinidae</taxon>
        <taxon>Mizuhopecten</taxon>
    </lineage>
</organism>
<evidence type="ECO:0000313" key="2">
    <source>
        <dbReference type="EMBL" id="OWF51995.1"/>
    </source>
</evidence>
<reference evidence="2 3" key="1">
    <citation type="journal article" date="2017" name="Nat. Ecol. Evol.">
        <title>Scallop genome provides insights into evolution of bilaterian karyotype and development.</title>
        <authorList>
            <person name="Wang S."/>
            <person name="Zhang J."/>
            <person name="Jiao W."/>
            <person name="Li J."/>
            <person name="Xun X."/>
            <person name="Sun Y."/>
            <person name="Guo X."/>
            <person name="Huan P."/>
            <person name="Dong B."/>
            <person name="Zhang L."/>
            <person name="Hu X."/>
            <person name="Sun X."/>
            <person name="Wang J."/>
            <person name="Zhao C."/>
            <person name="Wang Y."/>
            <person name="Wang D."/>
            <person name="Huang X."/>
            <person name="Wang R."/>
            <person name="Lv J."/>
            <person name="Li Y."/>
            <person name="Zhang Z."/>
            <person name="Liu B."/>
            <person name="Lu W."/>
            <person name="Hui Y."/>
            <person name="Liang J."/>
            <person name="Zhou Z."/>
            <person name="Hou R."/>
            <person name="Li X."/>
            <person name="Liu Y."/>
            <person name="Li H."/>
            <person name="Ning X."/>
            <person name="Lin Y."/>
            <person name="Zhao L."/>
            <person name="Xing Q."/>
            <person name="Dou J."/>
            <person name="Li Y."/>
            <person name="Mao J."/>
            <person name="Guo H."/>
            <person name="Dou H."/>
            <person name="Li T."/>
            <person name="Mu C."/>
            <person name="Jiang W."/>
            <person name="Fu Q."/>
            <person name="Fu X."/>
            <person name="Miao Y."/>
            <person name="Liu J."/>
            <person name="Yu Q."/>
            <person name="Li R."/>
            <person name="Liao H."/>
            <person name="Li X."/>
            <person name="Kong Y."/>
            <person name="Jiang Z."/>
            <person name="Chourrout D."/>
            <person name="Li R."/>
            <person name="Bao Z."/>
        </authorList>
    </citation>
    <scope>NUCLEOTIDE SEQUENCE [LARGE SCALE GENOMIC DNA]</scope>
    <source>
        <strain evidence="2 3">PY_sf001</strain>
    </source>
</reference>
<dbReference type="EMBL" id="NEDP02002007">
    <property type="protein sequence ID" value="OWF51995.1"/>
    <property type="molecule type" value="Genomic_DNA"/>
</dbReference>
<protein>
    <submittedName>
        <fullName evidence="2">Uncharacterized protein</fullName>
    </submittedName>
</protein>
<name>A0A210QTF1_MIZYE</name>
<proteinExistence type="predicted"/>